<evidence type="ECO:0008006" key="6">
    <source>
        <dbReference type="Google" id="ProtNLM"/>
    </source>
</evidence>
<evidence type="ECO:0000256" key="3">
    <source>
        <dbReference type="SAM" id="Phobius"/>
    </source>
</evidence>
<organism evidence="4 5">
    <name type="scientific">Roseiconus lacunae</name>
    <dbReference type="NCBI Taxonomy" id="2605694"/>
    <lineage>
        <taxon>Bacteria</taxon>
        <taxon>Pseudomonadati</taxon>
        <taxon>Planctomycetota</taxon>
        <taxon>Planctomycetia</taxon>
        <taxon>Pirellulales</taxon>
        <taxon>Pirellulaceae</taxon>
        <taxon>Roseiconus</taxon>
    </lineage>
</organism>
<feature type="coiled-coil region" evidence="1">
    <location>
        <begin position="850"/>
        <end position="884"/>
    </location>
</feature>
<protein>
    <recommendedName>
        <fullName evidence="6">DUF4175 family protein</fullName>
    </recommendedName>
</protein>
<keyword evidence="1" id="KW-0175">Coiled coil</keyword>
<dbReference type="Proteomes" id="UP001239462">
    <property type="component" value="Unassembled WGS sequence"/>
</dbReference>
<keyword evidence="3" id="KW-1133">Transmembrane helix</keyword>
<evidence type="ECO:0000256" key="2">
    <source>
        <dbReference type="SAM" id="MobiDB-lite"/>
    </source>
</evidence>
<dbReference type="EMBL" id="JASZZN010000018">
    <property type="protein sequence ID" value="MDM4018017.1"/>
    <property type="molecule type" value="Genomic_DNA"/>
</dbReference>
<keyword evidence="3" id="KW-0812">Transmembrane</keyword>
<feature type="region of interest" description="Disordered" evidence="2">
    <location>
        <begin position="1488"/>
        <end position="1537"/>
    </location>
</feature>
<feature type="compositionally biased region" description="Basic and acidic residues" evidence="2">
    <location>
        <begin position="1415"/>
        <end position="1428"/>
    </location>
</feature>
<gene>
    <name evidence="4" type="ORF">QTN89_21395</name>
</gene>
<feature type="compositionally biased region" description="Basic and acidic residues" evidence="2">
    <location>
        <begin position="1488"/>
        <end position="1520"/>
    </location>
</feature>
<feature type="compositionally biased region" description="Low complexity" evidence="2">
    <location>
        <begin position="1698"/>
        <end position="1721"/>
    </location>
</feature>
<feature type="transmembrane region" description="Helical" evidence="3">
    <location>
        <begin position="164"/>
        <end position="184"/>
    </location>
</feature>
<dbReference type="RefSeq" id="WP_289165638.1">
    <property type="nucleotide sequence ID" value="NZ_JASZZN010000018.1"/>
</dbReference>
<accession>A0ABT7PNF6</accession>
<feature type="compositionally biased region" description="Low complexity" evidence="2">
    <location>
        <begin position="1851"/>
        <end position="1862"/>
    </location>
</feature>
<comment type="caution">
    <text evidence="4">The sequence shown here is derived from an EMBL/GenBank/DDBJ whole genome shotgun (WGS) entry which is preliminary data.</text>
</comment>
<proteinExistence type="predicted"/>
<feature type="compositionally biased region" description="Polar residues" evidence="2">
    <location>
        <begin position="1722"/>
        <end position="1746"/>
    </location>
</feature>
<sequence>MSTTNENTFADRTQLAGMLDPMTRRGLDRFRKRRGFLLTVRGLGVGLLTFVMLALFVAIVDYLMFLSDAVRWSLGACVYVVTAIVIWLVAIRPLRHHDDLEIARQIESVAPHLRESLVSAVELSDPKLANGSPYFRHLLQNRVARRITKVDVGKVLPLKMVRRWLLSGLSVVLVCCLMALVPSAQFGRRFARAALPGFSIERAARTKISIVQPDPASKYVAQGDAVAVAAAIAKRDDSEVVMQWRDGEGNSGEAMMTPRFESAVMAAANRPEISDLASDSTRGPDQEIFAANLSVGSKPLEYRLLAGDAITNWHRLTPLPRPKVTMFEKLYRLPEYAKLNDRTEEEEHGDLKALQGSTAEVTVSFDQPVESVAVRYGVRGSQALMEPVNEERTKYRTSISIKTSGQYQIEAVSTVSGLGNPFAPMNMIVPVLDLAPIVRWAPGTELKRLVSSLDVIELEATIADDLPIESIEQEVTVNGQEPQSYPLPTDGPARQHELAWSWDLLHRLGETVSEEKLQAGDVVQTRIVAIDRKGNRSASPMMELLIAGDGFDSDRHAFLENVASEHQAIASWAEQCQAMSEQMREAVKSDEIELFLSQWTAGAKTNDDPETANTTPWAELQRQSVVLVKSLRDSLAMTSNEASAMVTELAGNVILDIETLIDHTRRELAYLDQHREPDWERARKQHLTEMGRAAGHAKNQSQRLSEFARYRFAVAFLSAMYSDVTLLKTNIETLADQLPEERLNRHLTLIAGQFKEVDRLLREYESILPTRTVQHLAGDRWDRWSQRWTIQLETLVEEEADRDQIAAVLDSLKKEVVQKPHEIFDHGIYENLVRLERDLVRELGYLCPQVDQLRDRGRKMNRALSDQQQEKNAEKAKIASIESRWNQIRFANQFQRLIVRSTGRENLGRAKTRVDLEFMSDLNLFVRAIRNVTQNGFQPYKEIAAEQVINEISGAVRVLESASELRHSAKVYLAMRDGEQQVDGSPLRKIYHPIWLKLVDVRLDLAAVYLRDAALTDATIHSGIEGVRRGERQQSAAEKFDARVWRDEPMVSAAVPLETLAKDVSRLEDRFESEQTTARETLQKYVLSLAEQARLAAEQAEKAETVTDARASDELEEVQDALDEIELANEKATDTVQSLIDAANTSTVLDQEQRERARDADAAAEMIADALQETKLSARQADRAATDLQRQRALEKTEENLANLKRQLSNAADHFEKIERGEDVRQSRQALRDAEQQLRISDQIQQRYEQVEKMADVASQDPRELLKKLEDELADNQAMRDSLSEIAESIVDDTVDNLRRAANEERQLGRSIEQDDDAFRERKHQQQMLLDEFIDRAETLRDRTLPAAVSAAGWANDGEGRHLLGQAIETLNEAIKATEKRRQGEATLDEIRDAARLLRDQMAEAQSFTNEAAEQLERSSDRDLHQSENARNRTAQNMRQHENRLRNQELNALNEQRNRWNTNETQANQRINRAQQEIRAATEVIERESERLKESPGDQWRRSEIEQQQDRLDEARRTETQAKATKQLARQRRDKANERANEINRNKVAELTKLNPAAELGQKLGELASSRFDAISDDLEEMVADADFDESLRASNLKLAQSVEQQESISHDLQQAVEDLRRAGRHERRLEKTSTADRLEQAAELTESQALGAAHKSRSDFAAAEQDAEKTPQASASTERAGKAIDQTADALNEMFPSANADASDVDQSSSRSSESASQSQMTADATQDPSQSATNSQSPTNANPTASNSNEAQSASAIDQATPEQMARTLDELDRSLAQSASEQQGEGNQGSANSGQENAGQVTQAGSTQANSTQGQPGSQASQSQPGSASEMNGTPPPSNQSVDASPTLAQMLDDQLQQAAKERMRRLAETQSGQRGESTESSSNASSVASDSGSGEPPGGSDEVNESNGKLTGGDWGDLRMQGVEDANQGRATRIPRGYSAEVKAYFKALGKRSAGAKQ</sequence>
<name>A0ABT7PNF6_9BACT</name>
<feature type="transmembrane region" description="Helical" evidence="3">
    <location>
        <begin position="35"/>
        <end position="60"/>
    </location>
</feature>
<feature type="compositionally biased region" description="Polar residues" evidence="2">
    <location>
        <begin position="1778"/>
        <end position="1815"/>
    </location>
</feature>
<keyword evidence="3" id="KW-0472">Membrane</keyword>
<evidence type="ECO:0000313" key="4">
    <source>
        <dbReference type="EMBL" id="MDM4018017.1"/>
    </source>
</evidence>
<feature type="coiled-coil region" evidence="1">
    <location>
        <begin position="1171"/>
        <end position="1286"/>
    </location>
</feature>
<feature type="transmembrane region" description="Helical" evidence="3">
    <location>
        <begin position="72"/>
        <end position="91"/>
    </location>
</feature>
<reference evidence="4 5" key="1">
    <citation type="submission" date="2023-06" db="EMBL/GenBank/DDBJ databases">
        <title>Roseiconus lacunae JC819 isolated from Gulf of Mannar region, Tamil Nadu.</title>
        <authorList>
            <person name="Pk S."/>
            <person name="Ch S."/>
            <person name="Ch V.R."/>
        </authorList>
    </citation>
    <scope>NUCLEOTIDE SEQUENCE [LARGE SCALE GENOMIC DNA]</scope>
    <source>
        <strain evidence="4 5">JC819</strain>
    </source>
</reference>
<feature type="region of interest" description="Disordered" evidence="2">
    <location>
        <begin position="1407"/>
        <end position="1428"/>
    </location>
</feature>
<feature type="compositionally biased region" description="Low complexity" evidence="2">
    <location>
        <begin position="1816"/>
        <end position="1832"/>
    </location>
</feature>
<evidence type="ECO:0000256" key="1">
    <source>
        <dbReference type="SAM" id="Coils"/>
    </source>
</evidence>
<feature type="coiled-coil region" evidence="1">
    <location>
        <begin position="1108"/>
        <end position="1142"/>
    </location>
</feature>
<feature type="region of interest" description="Disordered" evidence="2">
    <location>
        <begin position="1648"/>
        <end position="1942"/>
    </location>
</feature>
<feature type="compositionally biased region" description="Low complexity" evidence="2">
    <location>
        <begin position="1882"/>
        <end position="1905"/>
    </location>
</feature>
<evidence type="ECO:0000313" key="5">
    <source>
        <dbReference type="Proteomes" id="UP001239462"/>
    </source>
</evidence>
<feature type="compositionally biased region" description="Low complexity" evidence="2">
    <location>
        <begin position="1747"/>
        <end position="1758"/>
    </location>
</feature>
<keyword evidence="5" id="KW-1185">Reference proteome</keyword>